<accession>A0A7D4NQI3</accession>
<proteinExistence type="predicted"/>
<name>A0A7D4NQI3_9GAMM</name>
<organism evidence="1 2">
    <name type="scientific">Thiomicrorhabdus xiamenensis</name>
    <dbReference type="NCBI Taxonomy" id="2739063"/>
    <lineage>
        <taxon>Bacteria</taxon>
        <taxon>Pseudomonadati</taxon>
        <taxon>Pseudomonadota</taxon>
        <taxon>Gammaproteobacteria</taxon>
        <taxon>Thiotrichales</taxon>
        <taxon>Piscirickettsiaceae</taxon>
        <taxon>Thiomicrorhabdus</taxon>
    </lineage>
</organism>
<dbReference type="AlphaFoldDB" id="A0A7D4NQI3"/>
<dbReference type="RefSeq" id="WP_173285109.1">
    <property type="nucleotide sequence ID" value="NZ_CP054020.1"/>
</dbReference>
<evidence type="ECO:0000313" key="2">
    <source>
        <dbReference type="Proteomes" id="UP000504724"/>
    </source>
</evidence>
<sequence>MTNEELLAPASYEEEIAALEFHEENDSCYRITSNGTDLPFKVSSIDGGEPERENLIWWLDAYKTFKELIKESGYDTHNVNNVCLKHTKTRSFKVFYASETVSLTAENTLSERKQYISVTKI</sequence>
<gene>
    <name evidence="1" type="ORF">HQN79_06360</name>
</gene>
<evidence type="ECO:0000313" key="1">
    <source>
        <dbReference type="EMBL" id="QKI89211.1"/>
    </source>
</evidence>
<keyword evidence="2" id="KW-1185">Reference proteome</keyword>
<reference evidence="1 2" key="1">
    <citation type="submission" date="2020-05" db="EMBL/GenBank/DDBJ databases">
        <title>Thiomicrorhabdus sediminis sp.nov. and Thiomicrorhabdus xiamenensis sp.nov., novel sulfur-oxidizing bacteria isolated from coastal sediment.</title>
        <authorList>
            <person name="Liu X."/>
        </authorList>
    </citation>
    <scope>NUCLEOTIDE SEQUENCE [LARGE SCALE GENOMIC DNA]</scope>
    <source>
        <strain evidence="1 2">G2</strain>
    </source>
</reference>
<dbReference type="KEGG" id="txa:HQN79_06360"/>
<dbReference type="Proteomes" id="UP000504724">
    <property type="component" value="Chromosome"/>
</dbReference>
<dbReference type="EMBL" id="CP054020">
    <property type="protein sequence ID" value="QKI89211.1"/>
    <property type="molecule type" value="Genomic_DNA"/>
</dbReference>
<protein>
    <submittedName>
        <fullName evidence="1">Uncharacterized protein</fullName>
    </submittedName>
</protein>